<dbReference type="SUPFAM" id="SSF54593">
    <property type="entry name" value="Glyoxalase/Bleomycin resistance protein/Dihydroxybiphenyl dioxygenase"/>
    <property type="match status" value="1"/>
</dbReference>
<evidence type="ECO:0000313" key="3">
    <source>
        <dbReference type="Proteomes" id="UP000726105"/>
    </source>
</evidence>
<name>A0A935IL01_9MICO</name>
<dbReference type="EMBL" id="JADJIB010000004">
    <property type="protein sequence ID" value="MBK7274065.1"/>
    <property type="molecule type" value="Genomic_DNA"/>
</dbReference>
<protein>
    <submittedName>
        <fullName evidence="2">VOC family protein</fullName>
    </submittedName>
</protein>
<evidence type="ECO:0000259" key="1">
    <source>
        <dbReference type="PROSITE" id="PS51819"/>
    </source>
</evidence>
<dbReference type="InterPro" id="IPR029068">
    <property type="entry name" value="Glyas_Bleomycin-R_OHBP_Dase"/>
</dbReference>
<dbReference type="InterPro" id="IPR004360">
    <property type="entry name" value="Glyas_Fos-R_dOase_dom"/>
</dbReference>
<gene>
    <name evidence="2" type="ORF">IPI13_13150</name>
</gene>
<feature type="domain" description="VOC" evidence="1">
    <location>
        <begin position="13"/>
        <end position="127"/>
    </location>
</feature>
<sequence>MSVTPPTRSTPIRFGRTAPGIPVRDIEQALAFYRDALGMTVTFTNGDPVGFVILERDAAELHLTLVPTHRAGTHNVAHLMVSDAAAVHDRLVEHGARIVKGLRDHDFGLRAFVVADPDGNRLDIAEEL</sequence>
<reference evidence="2 3" key="1">
    <citation type="submission" date="2020-10" db="EMBL/GenBank/DDBJ databases">
        <title>Connecting structure to function with the recovery of over 1000 high-quality activated sludge metagenome-assembled genomes encoding full-length rRNA genes using long-read sequencing.</title>
        <authorList>
            <person name="Singleton C.M."/>
            <person name="Petriglieri F."/>
            <person name="Kristensen J.M."/>
            <person name="Kirkegaard R.H."/>
            <person name="Michaelsen T.Y."/>
            <person name="Andersen M.H."/>
            <person name="Karst S.M."/>
            <person name="Dueholm M.S."/>
            <person name="Nielsen P.H."/>
            <person name="Albertsen M."/>
        </authorList>
    </citation>
    <scope>NUCLEOTIDE SEQUENCE [LARGE SCALE GENOMIC DNA]</scope>
    <source>
        <strain evidence="2">Ega_18-Q3-R5-49_MAXAC.001</strain>
    </source>
</reference>
<dbReference type="PROSITE" id="PS51819">
    <property type="entry name" value="VOC"/>
    <property type="match status" value="1"/>
</dbReference>
<dbReference type="AlphaFoldDB" id="A0A935IL01"/>
<accession>A0A935IL01</accession>
<dbReference type="Pfam" id="PF00903">
    <property type="entry name" value="Glyoxalase"/>
    <property type="match status" value="1"/>
</dbReference>
<dbReference type="InterPro" id="IPR037523">
    <property type="entry name" value="VOC_core"/>
</dbReference>
<evidence type="ECO:0000313" key="2">
    <source>
        <dbReference type="EMBL" id="MBK7274065.1"/>
    </source>
</evidence>
<comment type="caution">
    <text evidence="2">The sequence shown here is derived from an EMBL/GenBank/DDBJ whole genome shotgun (WGS) entry which is preliminary data.</text>
</comment>
<proteinExistence type="predicted"/>
<dbReference type="Proteomes" id="UP000726105">
    <property type="component" value="Unassembled WGS sequence"/>
</dbReference>
<organism evidence="2 3">
    <name type="scientific">Candidatus Phosphoribacter hodrii</name>
    <dbReference type="NCBI Taxonomy" id="2953743"/>
    <lineage>
        <taxon>Bacteria</taxon>
        <taxon>Bacillati</taxon>
        <taxon>Actinomycetota</taxon>
        <taxon>Actinomycetes</taxon>
        <taxon>Micrococcales</taxon>
        <taxon>Dermatophilaceae</taxon>
        <taxon>Candidatus Phosphoribacter</taxon>
    </lineage>
</organism>
<dbReference type="Gene3D" id="3.10.180.10">
    <property type="entry name" value="2,3-Dihydroxybiphenyl 1,2-Dioxygenase, domain 1"/>
    <property type="match status" value="1"/>
</dbReference>